<dbReference type="InterPro" id="IPR051703">
    <property type="entry name" value="NF-kappa-B_Signaling_Reg"/>
</dbReference>
<sequence length="1204" mass="128298">MANQKELMRLTAQELIGMGAQYGLTFHAGMKKSHMVQQLSASAASGWMDVNAGLTSGVPEDDGITSSFGGSSMISDAAHVAQMLSGAGFTETFHAAMNGPSHHVEAIHNYMQQLGVSSDDVWMHMPHANPNVPAGHFGMLNNYMRDTLQGHQDIMPEIAGHYSGDIMGEYATDKGGISASYEHLAHMYVDKSQYSSEHLYGADVSRVASRLAIGMGSKFSEVAFSAAQGAHVSYMSALPNLGDPSIVGGVSHPRAALNASGLPMGAIGSGINPEYSLAASLTGTPGWSPSSKEVYSNVSDTVKSLAGVYRGETGMEGRRHITSERDMIMDSASRYADISDVRSGYANLTRELTDDPHYSATNIRAIIDNNYDRMDAESMAAPSGVANPDLRLPTIAETGTAFTTDISEPTSWNSARARRESIAISNMDSIPWSDIENNSGPVKFHNLEQGSQEWLDFRKNYDITGSTVGGFLGNNAYTRPWAEMVDKIGLSRSKEPSAFQQRMFDAGHKTEDEARIRVAKQLGTDIQQTGAITNDNYPSFMYSPDGLIGDDAIWEHKNPERAGKFANLSAGDHPDYMDQVQFGMLVSGRSRALFSQTIGSETKSQWIEKDEGWYERNRNRLDSTLGRLDAGRAFVRENNDLPPDELIKGARAAMMGEGIWKDVSQKSNRGYSASAGTSADPFIATDTSAITPESMAMSVKTGILAAQEDNRQKAGAGLPSGNTDPFEMQRESADEAFDTMMRRAGYNNFGGGGGGGGRPPSNGGSFYDDFGRAGGALAAGVAGGSISSLSSGAMQALMATPMGRMIGMGIGAIQIGNEAAEGLNDFVGNALDAGLVNPNEYSSMSQGMEMLGLNSQQAGRLNQTTHSAYNTLLNGDPSGAIRIVQGTRGLINIGDIRATEGDPVALARIMRERGQERGWSQARIAGATQMAGLDGMARAFDRGEYSQSQAEQVVQAGRDSDYAQGTSELEMLQGERARALPGYNLPQAAVTYGGPIFGAASDAVLQARVAGGQVASGARSVYDFIMGEESGGRDYNADGSVVTSRTGAQGRMQVLNSTNRDPGFDVRPAQNDSLDERARVGRDYFDAMLKRYGDYDKAMAAYTDGPGTVDRAVQEHGTDWLNAVPAQAQNRVKAFHDWQQNGGQLTDGAGGFTRNGVSYGQTTVVQVNINAKVNGQSASATVSTPNGASASQQINVGNGAMQKR</sequence>
<feature type="region of interest" description="Disordered" evidence="1">
    <location>
        <begin position="1178"/>
        <end position="1204"/>
    </location>
</feature>
<dbReference type="Proteomes" id="UP000509770">
    <property type="component" value="Segment"/>
</dbReference>
<dbReference type="PANTHER" id="PTHR46609:SF6">
    <property type="entry name" value="EXONUCLEASE, PHAGE-TYPE_RECB, C-TERMINAL DOMAIN-CONTAINING PROTEIN-RELATED"/>
    <property type="match status" value="1"/>
</dbReference>
<dbReference type="EMBL" id="MN136198">
    <property type="protein sequence ID" value="QEM43042.1"/>
    <property type="molecule type" value="Genomic_DNA"/>
</dbReference>
<feature type="domain" description="Transglycosylase SLT" evidence="2">
    <location>
        <begin position="1025"/>
        <end position="1117"/>
    </location>
</feature>
<evidence type="ECO:0000259" key="2">
    <source>
        <dbReference type="Pfam" id="PF01464"/>
    </source>
</evidence>
<gene>
    <name evidence="4" type="ORF">AC4HA13_0067</name>
</gene>
<evidence type="ECO:0000256" key="1">
    <source>
        <dbReference type="SAM" id="MobiDB-lite"/>
    </source>
</evidence>
<dbReference type="InterPro" id="IPR019080">
    <property type="entry name" value="YqaJ_viral_recombinase"/>
</dbReference>
<dbReference type="CDD" id="cd00254">
    <property type="entry name" value="LT-like"/>
    <property type="match status" value="1"/>
</dbReference>
<keyword evidence="5" id="KW-1185">Reference proteome</keyword>
<evidence type="ECO:0000313" key="5">
    <source>
        <dbReference type="Proteomes" id="UP000509770"/>
    </source>
</evidence>
<dbReference type="Gene3D" id="3.90.320.10">
    <property type="match status" value="1"/>
</dbReference>
<dbReference type="InterPro" id="IPR023346">
    <property type="entry name" value="Lysozyme-like_dom_sf"/>
</dbReference>
<reference evidence="4" key="1">
    <citation type="submission" date="2019-07" db="EMBL/GenBank/DDBJ databases">
        <authorList>
            <person name="Lin J."/>
            <person name="Cucic S."/>
            <person name="Klem A."/>
            <person name="Kropinski A."/>
            <person name="Anany H."/>
        </authorList>
    </citation>
    <scope>NUCLEOTIDE SEQUENCE [LARGE SCALE GENOMIC DNA]</scope>
</reference>
<feature type="compositionally biased region" description="Polar residues" evidence="1">
    <location>
        <begin position="1178"/>
        <end position="1196"/>
    </location>
</feature>
<protein>
    <submittedName>
        <fullName evidence="4">Tail tape measure protein</fullName>
    </submittedName>
</protein>
<proteinExistence type="predicted"/>
<dbReference type="Pfam" id="PF01464">
    <property type="entry name" value="SLT"/>
    <property type="match status" value="1"/>
</dbReference>
<dbReference type="PANTHER" id="PTHR46609">
    <property type="entry name" value="EXONUCLEASE, PHAGE-TYPE/RECB, C-TERMINAL DOMAIN-CONTAINING PROTEIN"/>
    <property type="match status" value="1"/>
</dbReference>
<dbReference type="Pfam" id="PF09588">
    <property type="entry name" value="YqaJ"/>
    <property type="match status" value="1"/>
</dbReference>
<evidence type="ECO:0000259" key="3">
    <source>
        <dbReference type="Pfam" id="PF09588"/>
    </source>
</evidence>
<feature type="domain" description="YqaJ viral recombinase" evidence="3">
    <location>
        <begin position="453"/>
        <end position="589"/>
    </location>
</feature>
<dbReference type="Gene3D" id="1.10.530.10">
    <property type="match status" value="1"/>
</dbReference>
<accession>A0A7D0NI66</accession>
<organism evidence="4 5">
    <name type="scientific">Escherichia phage vB_EcoM_4HA13</name>
    <dbReference type="NCBI Taxonomy" id="2601675"/>
    <lineage>
        <taxon>Viruses</taxon>
        <taxon>Duplodnaviria</taxon>
        <taxon>Heunggongvirae</taxon>
        <taxon>Uroviricota</taxon>
        <taxon>Caudoviricetes</taxon>
        <taxon>Chaseviridae</taxon>
        <taxon>Cleopatravirinae</taxon>
        <taxon>Sabourvirus</taxon>
        <taxon>Sabourvirus sv4HA13</taxon>
    </lineage>
</organism>
<dbReference type="SUPFAM" id="SSF52980">
    <property type="entry name" value="Restriction endonuclease-like"/>
    <property type="match status" value="1"/>
</dbReference>
<dbReference type="SUPFAM" id="SSF53955">
    <property type="entry name" value="Lysozyme-like"/>
    <property type="match status" value="1"/>
</dbReference>
<evidence type="ECO:0000313" key="4">
    <source>
        <dbReference type="EMBL" id="QEM43042.1"/>
    </source>
</evidence>
<dbReference type="InterPro" id="IPR011604">
    <property type="entry name" value="PDDEXK-like_dom_sf"/>
</dbReference>
<dbReference type="InterPro" id="IPR011335">
    <property type="entry name" value="Restrct_endonuc-II-like"/>
</dbReference>
<name>A0A7D0NI66_9CAUD</name>
<dbReference type="InterPro" id="IPR008258">
    <property type="entry name" value="Transglycosylase_SLT_dom_1"/>
</dbReference>